<sequence length="153" mass="17058">MGYRISHRWEEGDDEPITSPSGKKPFWIRLELHKDERVLSLKILPDRVASSQLRDANLANTIIGKAAGHMAEDRHGSKDEWRGMNPNPEPRGTESPPAELELGGAVDGPIGKHVECTKGDGSKWIGMIIHQGEAKPSVCFIKFDADFHIYVYD</sequence>
<dbReference type="Pfam" id="PF02513">
    <property type="entry name" value="Spin-Ssty"/>
    <property type="match status" value="1"/>
</dbReference>
<dbReference type="EMBL" id="JAULJE010000004">
    <property type="protein sequence ID" value="KAK1344093.1"/>
    <property type="molecule type" value="Genomic_DNA"/>
</dbReference>
<evidence type="ECO:0000256" key="2">
    <source>
        <dbReference type="SAM" id="MobiDB-lite"/>
    </source>
</evidence>
<protein>
    <submittedName>
        <fullName evidence="3">Uncharacterized protein</fullName>
    </submittedName>
</protein>
<feature type="compositionally biased region" description="Basic and acidic residues" evidence="2">
    <location>
        <begin position="70"/>
        <end position="82"/>
    </location>
</feature>
<keyword evidence="4" id="KW-1185">Reference proteome</keyword>
<dbReference type="InterPro" id="IPR003671">
    <property type="entry name" value="SPIN/Ssty"/>
</dbReference>
<gene>
    <name evidence="3" type="ORF">QTO34_014652</name>
</gene>
<accession>A0AA40I6R6</accession>
<dbReference type="InterPro" id="IPR042567">
    <property type="entry name" value="SPIN/Ssty_sf"/>
</dbReference>
<evidence type="ECO:0000313" key="3">
    <source>
        <dbReference type="EMBL" id="KAK1344093.1"/>
    </source>
</evidence>
<evidence type="ECO:0000256" key="1">
    <source>
        <dbReference type="ARBA" id="ARBA00009467"/>
    </source>
</evidence>
<dbReference type="Proteomes" id="UP001177744">
    <property type="component" value="Unassembled WGS sequence"/>
</dbReference>
<feature type="region of interest" description="Disordered" evidence="2">
    <location>
        <begin position="1"/>
        <end position="22"/>
    </location>
</feature>
<feature type="non-terminal residue" evidence="3">
    <location>
        <position position="153"/>
    </location>
</feature>
<evidence type="ECO:0000313" key="4">
    <source>
        <dbReference type="Proteomes" id="UP001177744"/>
    </source>
</evidence>
<dbReference type="GO" id="GO:0007276">
    <property type="term" value="P:gamete generation"/>
    <property type="evidence" value="ECO:0007669"/>
    <property type="project" value="InterPro"/>
</dbReference>
<name>A0AA40I6R6_CNENI</name>
<dbReference type="AlphaFoldDB" id="A0AA40I6R6"/>
<comment type="similarity">
    <text evidence="1">Belongs to the SPIN/STSY family.</text>
</comment>
<proteinExistence type="inferred from homology"/>
<reference evidence="3" key="1">
    <citation type="submission" date="2023-06" db="EMBL/GenBank/DDBJ databases">
        <title>Reference genome for the Northern bat (Eptesicus nilssonii), a most northern bat species.</title>
        <authorList>
            <person name="Laine V.N."/>
            <person name="Pulliainen A.T."/>
            <person name="Lilley T.M."/>
        </authorList>
    </citation>
    <scope>NUCLEOTIDE SEQUENCE</scope>
    <source>
        <strain evidence="3">BLF_Eptnil</strain>
        <tissue evidence="3">Kidney</tissue>
    </source>
</reference>
<comment type="caution">
    <text evidence="3">The sequence shown here is derived from an EMBL/GenBank/DDBJ whole genome shotgun (WGS) entry which is preliminary data.</text>
</comment>
<organism evidence="3 4">
    <name type="scientific">Cnephaeus nilssonii</name>
    <name type="common">Northern bat</name>
    <name type="synonym">Eptesicus nilssonii</name>
    <dbReference type="NCBI Taxonomy" id="3371016"/>
    <lineage>
        <taxon>Eukaryota</taxon>
        <taxon>Metazoa</taxon>
        <taxon>Chordata</taxon>
        <taxon>Craniata</taxon>
        <taxon>Vertebrata</taxon>
        <taxon>Euteleostomi</taxon>
        <taxon>Mammalia</taxon>
        <taxon>Eutheria</taxon>
        <taxon>Laurasiatheria</taxon>
        <taxon>Chiroptera</taxon>
        <taxon>Yangochiroptera</taxon>
        <taxon>Vespertilionidae</taxon>
        <taxon>Cnephaeus</taxon>
    </lineage>
</organism>
<dbReference type="PANTHER" id="PTHR10405">
    <property type="entry name" value="SPINDLIN"/>
    <property type="match status" value="1"/>
</dbReference>
<feature type="region of interest" description="Disordered" evidence="2">
    <location>
        <begin position="66"/>
        <end position="100"/>
    </location>
</feature>
<dbReference type="Gene3D" id="2.80.10.70">
    <property type="entry name" value="Spindlin/Ssty"/>
    <property type="match status" value="2"/>
</dbReference>